<evidence type="ECO:0000313" key="3">
    <source>
        <dbReference type="Proteomes" id="UP000824366"/>
    </source>
</evidence>
<name>A0ABN6D765_9BURK</name>
<keyword evidence="1" id="KW-1133">Transmembrane helix</keyword>
<keyword evidence="1" id="KW-0472">Membrane</keyword>
<protein>
    <submittedName>
        <fullName evidence="2">Uncharacterized protein</fullName>
    </submittedName>
</protein>
<evidence type="ECO:0000256" key="1">
    <source>
        <dbReference type="SAM" id="Phobius"/>
    </source>
</evidence>
<feature type="transmembrane region" description="Helical" evidence="1">
    <location>
        <begin position="6"/>
        <end position="23"/>
    </location>
</feature>
<gene>
    <name evidence="2" type="ORF">MIZ03_1574</name>
</gene>
<keyword evidence="3" id="KW-1185">Reference proteome</keyword>
<sequence>MESMTIFAISGCLLTACLVYVVMQVRFVGEKQAVADQLLKTQAEITQLKKTLKGYTRYRECLEVGKHALMEQLKPPIVRQVRQYVHVEPIARALFKLEQDATVVIKFEVEFLFSIDLNPADLDVTDIEHGIALKINRPVLMGEPQIKTLTQQVFSMKPVVDDRALITFALNKFVPLAKRYGSAMSTEESVRTMCRMKALECLRDTLVKQSGVKQVGAIFVDFK</sequence>
<dbReference type="EMBL" id="AP024238">
    <property type="protein sequence ID" value="BCO26691.1"/>
    <property type="molecule type" value="Genomic_DNA"/>
</dbReference>
<dbReference type="Proteomes" id="UP000824366">
    <property type="component" value="Chromosome"/>
</dbReference>
<reference evidence="2 3" key="1">
    <citation type="journal article" date="2021" name="Microbiol. Spectr.">
        <title>A Single Bacterium Capable of Oxidation and Reduction of Iron at Circumneutral pH.</title>
        <authorList>
            <person name="Kato S."/>
            <person name="Ohkuma M."/>
        </authorList>
    </citation>
    <scope>NUCLEOTIDE SEQUENCE [LARGE SCALE GENOMIC DNA]</scope>
    <source>
        <strain evidence="2 3">MIZ03</strain>
    </source>
</reference>
<evidence type="ECO:0000313" key="2">
    <source>
        <dbReference type="EMBL" id="BCO26691.1"/>
    </source>
</evidence>
<accession>A0ABN6D765</accession>
<organism evidence="2 3">
    <name type="scientific">Rhodoferax lithotrophicus</name>
    <dbReference type="NCBI Taxonomy" id="2798804"/>
    <lineage>
        <taxon>Bacteria</taxon>
        <taxon>Pseudomonadati</taxon>
        <taxon>Pseudomonadota</taxon>
        <taxon>Betaproteobacteria</taxon>
        <taxon>Burkholderiales</taxon>
        <taxon>Comamonadaceae</taxon>
        <taxon>Rhodoferax</taxon>
    </lineage>
</organism>
<keyword evidence="1" id="KW-0812">Transmembrane</keyword>
<proteinExistence type="predicted"/>
<dbReference type="RefSeq" id="WP_223910549.1">
    <property type="nucleotide sequence ID" value="NZ_AP024238.1"/>
</dbReference>